<protein>
    <submittedName>
        <fullName evidence="1">Uncharacterized protein</fullName>
    </submittedName>
</protein>
<sequence>LKSRIPRSDPSNREYYVMKDMANDYLAISVSLLLPLNNGRTVVPKIVATEMVAFHVACHQQLMFLIDLLSFKDEYLLDIKINEELRRVLIGRFQNFFKDIVDHVNLKKLKLSKFIEENGSVTLDFSDSLNYESSDIFERVKKGLKDINGLSELTKHMILVDFNNFIEEKKEALHSTTETLIYSLYMFIAGFVTNVDQQLFVDNKIIEFFESLCSKAVGLIKHLTWAIDQFPNEKLSDRDFQSLINDYGDYMDSIFYMQIEEIRKEHEDFLERNGVYQMIFENFQYYVQLQCYQIKVRILEIKLNPIVNYKVFLRETLNEVIRRLNFIINETSNNRIAANAHLETVDETQHWKDLFQGYIFSQGPRSLLS</sequence>
<proteinExistence type="predicted"/>
<evidence type="ECO:0000313" key="1">
    <source>
        <dbReference type="EMBL" id="RKP18424.1"/>
    </source>
</evidence>
<accession>A0A4P9YGK9</accession>
<reference evidence="2" key="1">
    <citation type="journal article" date="2018" name="Nat. Microbiol.">
        <title>Leveraging single-cell genomics to expand the fungal tree of life.</title>
        <authorList>
            <person name="Ahrendt S.R."/>
            <person name="Quandt C.A."/>
            <person name="Ciobanu D."/>
            <person name="Clum A."/>
            <person name="Salamov A."/>
            <person name="Andreopoulos B."/>
            <person name="Cheng J.F."/>
            <person name="Woyke T."/>
            <person name="Pelin A."/>
            <person name="Henrissat B."/>
            <person name="Reynolds N.K."/>
            <person name="Benny G.L."/>
            <person name="Smith M.E."/>
            <person name="James T.Y."/>
            <person name="Grigoriev I.V."/>
        </authorList>
    </citation>
    <scope>NUCLEOTIDE SEQUENCE [LARGE SCALE GENOMIC DNA]</scope>
    <source>
        <strain evidence="2">CSF55</strain>
    </source>
</reference>
<evidence type="ECO:0000313" key="2">
    <source>
        <dbReference type="Proteomes" id="UP000281549"/>
    </source>
</evidence>
<gene>
    <name evidence="1" type="ORF">ROZALSC1DRAFT_23245</name>
</gene>
<feature type="non-terminal residue" evidence="1">
    <location>
        <position position="1"/>
    </location>
</feature>
<dbReference type="EMBL" id="ML005462">
    <property type="protein sequence ID" value="RKP18424.1"/>
    <property type="molecule type" value="Genomic_DNA"/>
</dbReference>
<name>A0A4P9YGK9_ROZAC</name>
<organism evidence="1 2">
    <name type="scientific">Rozella allomycis (strain CSF55)</name>
    <dbReference type="NCBI Taxonomy" id="988480"/>
    <lineage>
        <taxon>Eukaryota</taxon>
        <taxon>Fungi</taxon>
        <taxon>Fungi incertae sedis</taxon>
        <taxon>Cryptomycota</taxon>
        <taxon>Cryptomycota incertae sedis</taxon>
        <taxon>Rozella</taxon>
    </lineage>
</organism>
<dbReference type="Proteomes" id="UP000281549">
    <property type="component" value="Unassembled WGS sequence"/>
</dbReference>
<dbReference type="AlphaFoldDB" id="A0A4P9YGK9"/>